<proteinExistence type="predicted"/>
<protein>
    <submittedName>
        <fullName evidence="2">ABATE domain-containing protein</fullName>
    </submittedName>
</protein>
<dbReference type="EMBL" id="JADKYB010000009">
    <property type="protein sequence ID" value="MBM9506561.1"/>
    <property type="molecule type" value="Genomic_DNA"/>
</dbReference>
<feature type="domain" description="Zinc finger CGNR" evidence="1">
    <location>
        <begin position="149"/>
        <end position="190"/>
    </location>
</feature>
<dbReference type="InterPro" id="IPR010852">
    <property type="entry name" value="ABATE"/>
</dbReference>
<keyword evidence="3" id="KW-1185">Reference proteome</keyword>
<dbReference type="SUPFAM" id="SSF160904">
    <property type="entry name" value="Jann2411-like"/>
    <property type="match status" value="1"/>
</dbReference>
<accession>A0ABS2TVM2</accession>
<comment type="caution">
    <text evidence="2">The sequence shown here is derived from an EMBL/GenBank/DDBJ whole genome shotgun (WGS) entry which is preliminary data.</text>
</comment>
<dbReference type="RefSeq" id="WP_205358423.1">
    <property type="nucleotide sequence ID" value="NZ_JADKYB010000009.1"/>
</dbReference>
<dbReference type="InterPro" id="IPR023286">
    <property type="entry name" value="ABATE_dom_sf"/>
</dbReference>
<dbReference type="PANTHER" id="PTHR35525">
    <property type="entry name" value="BLL6575 PROTEIN"/>
    <property type="match status" value="1"/>
</dbReference>
<organism evidence="2 3">
    <name type="scientific">Actinacidiphila acididurans</name>
    <dbReference type="NCBI Taxonomy" id="2784346"/>
    <lineage>
        <taxon>Bacteria</taxon>
        <taxon>Bacillati</taxon>
        <taxon>Actinomycetota</taxon>
        <taxon>Actinomycetes</taxon>
        <taxon>Kitasatosporales</taxon>
        <taxon>Streptomycetaceae</taxon>
        <taxon>Actinacidiphila</taxon>
    </lineage>
</organism>
<evidence type="ECO:0000313" key="3">
    <source>
        <dbReference type="Proteomes" id="UP000749040"/>
    </source>
</evidence>
<dbReference type="Pfam" id="PF11706">
    <property type="entry name" value="zf-CGNR"/>
    <property type="match status" value="1"/>
</dbReference>
<evidence type="ECO:0000259" key="1">
    <source>
        <dbReference type="Pfam" id="PF11706"/>
    </source>
</evidence>
<name>A0ABS2TVM2_9ACTN</name>
<evidence type="ECO:0000313" key="2">
    <source>
        <dbReference type="EMBL" id="MBM9506561.1"/>
    </source>
</evidence>
<dbReference type="PANTHER" id="PTHR35525:SF3">
    <property type="entry name" value="BLL6575 PROTEIN"/>
    <property type="match status" value="1"/>
</dbReference>
<dbReference type="Proteomes" id="UP000749040">
    <property type="component" value="Unassembled WGS sequence"/>
</dbReference>
<reference evidence="2 3" key="1">
    <citation type="submission" date="2021-01" db="EMBL/GenBank/DDBJ databases">
        <title>Streptomyces acididurans sp. nov., isolated from a peat swamp forest soil.</title>
        <authorList>
            <person name="Chantavorakit T."/>
            <person name="Duangmal K."/>
        </authorList>
    </citation>
    <scope>NUCLEOTIDE SEQUENCE [LARGE SCALE GENOMIC DNA]</scope>
    <source>
        <strain evidence="2 3">KK5PA1</strain>
    </source>
</reference>
<sequence>MQQAAAEMCTPAVCDSSDLLLGFVNTGPLGGSPDRLTGPEDLAAWLARTGLAGGTATGAVVTGADAVAARELRDAFVAIFRAHSGCEDGEAALPAAEDYLERIAPRYPLTPRLSADGVRLVPAQDGVLGGFGALFAAAADLAARGGWARLKMCKDPSCHTGFFDKTRNSSGLYCSTACSTRMAARAYRSRTKNAAVEGR</sequence>
<dbReference type="Pfam" id="PF07336">
    <property type="entry name" value="ABATE"/>
    <property type="match status" value="1"/>
</dbReference>
<dbReference type="InterPro" id="IPR021005">
    <property type="entry name" value="Znf_CGNR"/>
</dbReference>
<gene>
    <name evidence="2" type="ORF">ITX44_18770</name>
</gene>
<dbReference type="Gene3D" id="1.10.3300.10">
    <property type="entry name" value="Jann2411-like domain"/>
    <property type="match status" value="1"/>
</dbReference>